<dbReference type="AlphaFoldDB" id="A0A656QBA7"/>
<dbReference type="EMBL" id="JFHD01000037">
    <property type="protein sequence ID" value="KDR26165.1"/>
    <property type="molecule type" value="Genomic_DNA"/>
</dbReference>
<proteinExistence type="predicted"/>
<evidence type="ECO:0000313" key="2">
    <source>
        <dbReference type="Proteomes" id="UP000027451"/>
    </source>
</evidence>
<gene>
    <name evidence="1" type="ORF">BG60_23800</name>
</gene>
<evidence type="ECO:0000313" key="1">
    <source>
        <dbReference type="EMBL" id="KDR26165.1"/>
    </source>
</evidence>
<protein>
    <submittedName>
        <fullName evidence="1">Uncharacterized protein</fullName>
    </submittedName>
</protein>
<name>A0A656QBA7_9BURK</name>
<dbReference type="Proteomes" id="UP000027451">
    <property type="component" value="Unassembled WGS sequence"/>
</dbReference>
<comment type="caution">
    <text evidence="1">The sequence shown here is derived from an EMBL/GenBank/DDBJ whole genome shotgun (WGS) entry which is preliminary data.</text>
</comment>
<keyword evidence="2" id="KW-1185">Reference proteome</keyword>
<sequence>MVESADRALERGSEAAFHWPRKDRKELGDKMKIEVVRRMNLARHHLELANVSLRSANDLHLFSAVNLLQDAVEAFLLAIADHVDAPLDKNTPFDKYFVLIDQKLASPLPFKIRLMQLNQLRVNSKHHGLQPARDECNRLTLTVQEFFDSVCGTVLGASFSTISAIDLLLDGEAKDALIAARDARAQGDLRECAIQCRQALYVEIEGHYSVEAFKSGQMVGLLSGGWTDAPQYARNKAYIDKYVNDPTDYTVYIRSEIDQKLLKYGADPTTFWNVHALTPEVYRTKDESRWIVKNDFAKLDAAVLADNIEYIFSSTLDIILSIHRTRQQIKQLQPGKFVVELTQDCVPIYEKADVNSKHVFDTPRGETHVEADFQVEGLNGDGDYIHVSFFGDKQIVYGYIEARFAV</sequence>
<reference evidence="1 2" key="1">
    <citation type="submission" date="2014-03" db="EMBL/GenBank/DDBJ databases">
        <title>Draft Genome Sequences of Four Burkholderia Strains.</title>
        <authorList>
            <person name="Liu X.Y."/>
            <person name="Li C.X."/>
            <person name="Xu J.H."/>
        </authorList>
    </citation>
    <scope>NUCLEOTIDE SEQUENCE [LARGE SCALE GENOMIC DNA]</scope>
    <source>
        <strain evidence="1 2">OP-1</strain>
    </source>
</reference>
<accession>A0A656QBA7</accession>
<organism evidence="1 2">
    <name type="scientific">Caballeronia zhejiangensis</name>
    <dbReference type="NCBI Taxonomy" id="871203"/>
    <lineage>
        <taxon>Bacteria</taxon>
        <taxon>Pseudomonadati</taxon>
        <taxon>Pseudomonadota</taxon>
        <taxon>Betaproteobacteria</taxon>
        <taxon>Burkholderiales</taxon>
        <taxon>Burkholderiaceae</taxon>
        <taxon>Caballeronia</taxon>
    </lineage>
</organism>